<gene>
    <name evidence="1" type="ORF">ENR23_10215</name>
</gene>
<protein>
    <submittedName>
        <fullName evidence="1">Uncharacterized protein</fullName>
    </submittedName>
</protein>
<proteinExistence type="predicted"/>
<dbReference type="AlphaFoldDB" id="A0A832I5M3"/>
<sequence length="473" mass="51098">MALALHGRPENPVLTVHEGLRYEVVVENSGPAALELPVVEDESGRLAVVLETADGRRRVMSGLTGQALTSSARLDTEPVLDTLAPGGRWQATLDLAAWHLPLPAGRHRVRATYEHEPAGVALATEAAEIEVRDVPLVRVTVARDRALLDSLVALLEARGPEGPEFYLRQLNAPRPLAAWCSTRVLAGEPADEAFVSTSAFDAAETFDPCFERWVVWRAGATLGARLHALGAPEGETLRAALPPGRAVVPSAVHGADGALRVFLAAPGLLECHRFGARGLERVFERALPGFEAARAVVRADGQALHVLWAGREVRYARLDADGGVRDRRSLRAGRLPAHAFDFEPRSGLLRASFLDAPHGSTVTLAALNVDTDDAWRLELDRVLLRGGVRELAFDVSVRGTFHVLVAPARGGLYYLRGGSPSRRVAAGPGPFHPHVVAHRRVYLGFARPGLGHRHLQIAGRRARRWLADPETLA</sequence>
<comment type="caution">
    <text evidence="1">The sequence shown here is derived from an EMBL/GenBank/DDBJ whole genome shotgun (WGS) entry which is preliminary data.</text>
</comment>
<accession>A0A832I5M3</accession>
<dbReference type="EMBL" id="DSQF01000020">
    <property type="protein sequence ID" value="HGZ43780.1"/>
    <property type="molecule type" value="Genomic_DNA"/>
</dbReference>
<name>A0A832I5M3_UNCEI</name>
<evidence type="ECO:0000313" key="1">
    <source>
        <dbReference type="EMBL" id="HGZ43780.1"/>
    </source>
</evidence>
<reference evidence="1" key="1">
    <citation type="journal article" date="2020" name="mSystems">
        <title>Genome- and Community-Level Interaction Insights into Carbon Utilization and Element Cycling Functions of Hydrothermarchaeota in Hydrothermal Sediment.</title>
        <authorList>
            <person name="Zhou Z."/>
            <person name="Liu Y."/>
            <person name="Xu W."/>
            <person name="Pan J."/>
            <person name="Luo Z.H."/>
            <person name="Li M."/>
        </authorList>
    </citation>
    <scope>NUCLEOTIDE SEQUENCE [LARGE SCALE GENOMIC DNA]</scope>
    <source>
        <strain evidence="1">SpSt-381</strain>
    </source>
</reference>
<organism evidence="1">
    <name type="scientific">Eiseniibacteriota bacterium</name>
    <dbReference type="NCBI Taxonomy" id="2212470"/>
    <lineage>
        <taxon>Bacteria</taxon>
        <taxon>Candidatus Eiseniibacteriota</taxon>
    </lineage>
</organism>